<dbReference type="PANTHER" id="PTHR21666:SF288">
    <property type="entry name" value="CELL DIVISION PROTEIN YTFB"/>
    <property type="match status" value="1"/>
</dbReference>
<dbReference type="InterPro" id="IPR016047">
    <property type="entry name" value="M23ase_b-sheet_dom"/>
</dbReference>
<protein>
    <submittedName>
        <fullName evidence="10">M23 family metallopeptidase</fullName>
    </submittedName>
</protein>
<dbReference type="SUPFAM" id="SSF51261">
    <property type="entry name" value="Duplicated hybrid motif"/>
    <property type="match status" value="1"/>
</dbReference>
<keyword evidence="2" id="KW-0645">Protease</keyword>
<keyword evidence="3" id="KW-0479">Metal-binding</keyword>
<keyword evidence="5" id="KW-0862">Zinc</keyword>
<sequence>MLGIVVSVVSVIAIGYLLATTYLVLRDDLIGASMAQQARVQYAYEDRIASLRVQVDRITSRQLLDQQAMEDKMARLIEQQQVLSSRHGRLDDLLQRATFSFVEPDTIPVPRPRPTPDQSEESRRASADRPAGAQSPELLLAYQDVEPAVRARARASETIFAKVDNDLHAMEREQFDRIELLIANAYRKAEAIDSIVESTGLPSDLTDESVGGPFIPAADSNFDTSLSGLETALDHLNAVSSQVRALPLANPVPDQPVSSNFGNRRDPFLKRFAFHSGMDFKTPYGFPIKATASGTVTGTGRHGGYGKMIEVDHGNGIVTRYAHLSRIHVNVGQKVEAGSMIGSAGSTGRSTGTHLHYEVRVNNKPLNPKPLLKAGERLASLL</sequence>
<evidence type="ECO:0000256" key="3">
    <source>
        <dbReference type="ARBA" id="ARBA00022723"/>
    </source>
</evidence>
<dbReference type="CDD" id="cd12797">
    <property type="entry name" value="M23_peptidase"/>
    <property type="match status" value="1"/>
</dbReference>
<evidence type="ECO:0000313" key="11">
    <source>
        <dbReference type="Proteomes" id="UP001196509"/>
    </source>
</evidence>
<dbReference type="GO" id="GO:0006508">
    <property type="term" value="P:proteolysis"/>
    <property type="evidence" value="ECO:0007669"/>
    <property type="project" value="UniProtKB-KW"/>
</dbReference>
<keyword evidence="6" id="KW-0482">Metalloprotease</keyword>
<feature type="region of interest" description="Disordered" evidence="7">
    <location>
        <begin position="104"/>
        <end position="136"/>
    </location>
</feature>
<keyword evidence="4" id="KW-0378">Hydrolase</keyword>
<dbReference type="GO" id="GO:0046872">
    <property type="term" value="F:metal ion binding"/>
    <property type="evidence" value="ECO:0007669"/>
    <property type="project" value="UniProtKB-KW"/>
</dbReference>
<evidence type="ECO:0000256" key="5">
    <source>
        <dbReference type="ARBA" id="ARBA00022833"/>
    </source>
</evidence>
<dbReference type="InterPro" id="IPR050570">
    <property type="entry name" value="Cell_wall_metabolism_enzyme"/>
</dbReference>
<dbReference type="AlphaFoldDB" id="A0AAE3CZB0"/>
<keyword evidence="11" id="KW-1185">Reference proteome</keyword>
<evidence type="ECO:0000256" key="7">
    <source>
        <dbReference type="SAM" id="MobiDB-lite"/>
    </source>
</evidence>
<dbReference type="Gene3D" id="2.70.70.10">
    <property type="entry name" value="Glucose Permease (Domain IIA)"/>
    <property type="match status" value="1"/>
</dbReference>
<feature type="transmembrane region" description="Helical" evidence="8">
    <location>
        <begin position="6"/>
        <end position="25"/>
    </location>
</feature>
<dbReference type="EMBL" id="JAICBX010000001">
    <property type="protein sequence ID" value="MBW8637100.1"/>
    <property type="molecule type" value="Genomic_DNA"/>
</dbReference>
<accession>A0AAE3CZB0</accession>
<organism evidence="10 11">
    <name type="scientific">Flavimaribacter sediminis</name>
    <dbReference type="NCBI Taxonomy" id="2865987"/>
    <lineage>
        <taxon>Bacteria</taxon>
        <taxon>Pseudomonadati</taxon>
        <taxon>Pseudomonadota</taxon>
        <taxon>Alphaproteobacteria</taxon>
        <taxon>Hyphomicrobiales</taxon>
        <taxon>Rhizobiaceae</taxon>
        <taxon>Flavimaribacter</taxon>
    </lineage>
</organism>
<dbReference type="InterPro" id="IPR011055">
    <property type="entry name" value="Dup_hybrid_motif"/>
</dbReference>
<proteinExistence type="predicted"/>
<evidence type="ECO:0000256" key="2">
    <source>
        <dbReference type="ARBA" id="ARBA00022670"/>
    </source>
</evidence>
<evidence type="ECO:0000256" key="1">
    <source>
        <dbReference type="ARBA" id="ARBA00001947"/>
    </source>
</evidence>
<dbReference type="Proteomes" id="UP001196509">
    <property type="component" value="Unassembled WGS sequence"/>
</dbReference>
<feature type="domain" description="M23ase beta-sheet core" evidence="9">
    <location>
        <begin position="274"/>
        <end position="368"/>
    </location>
</feature>
<evidence type="ECO:0000259" key="9">
    <source>
        <dbReference type="Pfam" id="PF01551"/>
    </source>
</evidence>
<keyword evidence="8" id="KW-0812">Transmembrane</keyword>
<evidence type="ECO:0000256" key="4">
    <source>
        <dbReference type="ARBA" id="ARBA00022801"/>
    </source>
</evidence>
<evidence type="ECO:0000256" key="6">
    <source>
        <dbReference type="ARBA" id="ARBA00023049"/>
    </source>
</evidence>
<dbReference type="FunFam" id="2.70.70.10:FF:000006">
    <property type="entry name" value="M23 family peptidase"/>
    <property type="match status" value="1"/>
</dbReference>
<reference evidence="10" key="1">
    <citation type="submission" date="2021-08" db="EMBL/GenBank/DDBJ databases">
        <title>Hoeflea bacterium WL0058 sp. nov., isolated from the sediment.</title>
        <authorList>
            <person name="Wang L."/>
            <person name="Zhang D."/>
        </authorList>
    </citation>
    <scope>NUCLEOTIDE SEQUENCE</scope>
    <source>
        <strain evidence="10">WL0058</strain>
    </source>
</reference>
<keyword evidence="8" id="KW-0472">Membrane</keyword>
<name>A0AAE3CZB0_9HYPH</name>
<evidence type="ECO:0000313" key="10">
    <source>
        <dbReference type="EMBL" id="MBW8637100.1"/>
    </source>
</evidence>
<comment type="caution">
    <text evidence="10">The sequence shown here is derived from an EMBL/GenBank/DDBJ whole genome shotgun (WGS) entry which is preliminary data.</text>
</comment>
<dbReference type="GO" id="GO:0004222">
    <property type="term" value="F:metalloendopeptidase activity"/>
    <property type="evidence" value="ECO:0007669"/>
    <property type="project" value="TreeGrafter"/>
</dbReference>
<dbReference type="Pfam" id="PF01551">
    <property type="entry name" value="Peptidase_M23"/>
    <property type="match status" value="1"/>
</dbReference>
<gene>
    <name evidence="10" type="ORF">K1W69_07855</name>
</gene>
<keyword evidence="8" id="KW-1133">Transmembrane helix</keyword>
<evidence type="ECO:0000256" key="8">
    <source>
        <dbReference type="SAM" id="Phobius"/>
    </source>
</evidence>
<dbReference type="PANTHER" id="PTHR21666">
    <property type="entry name" value="PEPTIDASE-RELATED"/>
    <property type="match status" value="1"/>
</dbReference>
<comment type="cofactor">
    <cofactor evidence="1">
        <name>Zn(2+)</name>
        <dbReference type="ChEBI" id="CHEBI:29105"/>
    </cofactor>
</comment>